<dbReference type="InterPro" id="IPR046346">
    <property type="entry name" value="Aminoacid_DH-like_N_sf"/>
</dbReference>
<evidence type="ECO:0000313" key="5">
    <source>
        <dbReference type="Proteomes" id="UP000612585"/>
    </source>
</evidence>
<name>A0A8J4E1L9_9ACTN</name>
<dbReference type="SUPFAM" id="SSF51735">
    <property type="entry name" value="NAD(P)-binding Rossmann-fold domains"/>
    <property type="match status" value="1"/>
</dbReference>
<dbReference type="CDD" id="cd01065">
    <property type="entry name" value="NAD_bind_Shikimate_DH"/>
    <property type="match status" value="1"/>
</dbReference>
<dbReference type="GO" id="GO:0004764">
    <property type="term" value="F:shikimate 3-dehydrogenase (NADP+) activity"/>
    <property type="evidence" value="ECO:0007669"/>
    <property type="project" value="InterPro"/>
</dbReference>
<dbReference type="Pfam" id="PF08501">
    <property type="entry name" value="Shikimate_dh_N"/>
    <property type="match status" value="1"/>
</dbReference>
<dbReference type="AlphaFoldDB" id="A0A8J4E1L9"/>
<evidence type="ECO:0000313" key="4">
    <source>
        <dbReference type="EMBL" id="GIJ58031.1"/>
    </source>
</evidence>
<keyword evidence="2" id="KW-0028">Amino-acid biosynthesis</keyword>
<evidence type="ECO:0000256" key="1">
    <source>
        <dbReference type="ARBA" id="ARBA00004871"/>
    </source>
</evidence>
<accession>A0A8J4E1L9</accession>
<organism evidence="4 5">
    <name type="scientific">Virgisporangium aurantiacum</name>
    <dbReference type="NCBI Taxonomy" id="175570"/>
    <lineage>
        <taxon>Bacteria</taxon>
        <taxon>Bacillati</taxon>
        <taxon>Actinomycetota</taxon>
        <taxon>Actinomycetes</taxon>
        <taxon>Micromonosporales</taxon>
        <taxon>Micromonosporaceae</taxon>
        <taxon>Virgisporangium</taxon>
    </lineage>
</organism>
<dbReference type="SUPFAM" id="SSF53223">
    <property type="entry name" value="Aminoacid dehydrogenase-like, N-terminal domain"/>
    <property type="match status" value="1"/>
</dbReference>
<dbReference type="GO" id="GO:0009073">
    <property type="term" value="P:aromatic amino acid family biosynthetic process"/>
    <property type="evidence" value="ECO:0007669"/>
    <property type="project" value="UniProtKB-KW"/>
</dbReference>
<dbReference type="Gene3D" id="3.40.50.720">
    <property type="entry name" value="NAD(P)-binding Rossmann-like Domain"/>
    <property type="match status" value="1"/>
</dbReference>
<dbReference type="NCBIfam" id="NF009201">
    <property type="entry name" value="PRK12549.1"/>
    <property type="match status" value="1"/>
</dbReference>
<dbReference type="GO" id="GO:0005829">
    <property type="term" value="C:cytosol"/>
    <property type="evidence" value="ECO:0007669"/>
    <property type="project" value="TreeGrafter"/>
</dbReference>
<dbReference type="Proteomes" id="UP000612585">
    <property type="component" value="Unassembled WGS sequence"/>
</dbReference>
<dbReference type="EMBL" id="BOPG01000033">
    <property type="protein sequence ID" value="GIJ58031.1"/>
    <property type="molecule type" value="Genomic_DNA"/>
</dbReference>
<evidence type="ECO:0000256" key="2">
    <source>
        <dbReference type="ARBA" id="ARBA00023141"/>
    </source>
</evidence>
<comment type="pathway">
    <text evidence="1">Metabolic intermediate biosynthesis; chorismate biosynthesis; chorismate from D-erythrose 4-phosphate and phosphoenolpyruvate: step 4/7.</text>
</comment>
<dbReference type="GO" id="GO:0050661">
    <property type="term" value="F:NADP binding"/>
    <property type="evidence" value="ECO:0007669"/>
    <property type="project" value="TreeGrafter"/>
</dbReference>
<dbReference type="PANTHER" id="PTHR21089">
    <property type="entry name" value="SHIKIMATE DEHYDROGENASE"/>
    <property type="match status" value="1"/>
</dbReference>
<comment type="caution">
    <text evidence="4">The sequence shown here is derived from an EMBL/GenBank/DDBJ whole genome shotgun (WGS) entry which is preliminary data.</text>
</comment>
<proteinExistence type="predicted"/>
<feature type="domain" description="Shikimate dehydrogenase substrate binding N-terminal" evidence="3">
    <location>
        <begin position="2"/>
        <end position="75"/>
    </location>
</feature>
<keyword evidence="5" id="KW-1185">Reference proteome</keyword>
<reference evidence="4" key="1">
    <citation type="submission" date="2021-01" db="EMBL/GenBank/DDBJ databases">
        <title>Whole genome shotgun sequence of Virgisporangium aurantiacum NBRC 16421.</title>
        <authorList>
            <person name="Komaki H."/>
            <person name="Tamura T."/>
        </authorList>
    </citation>
    <scope>NUCLEOTIDE SEQUENCE</scope>
    <source>
        <strain evidence="4">NBRC 16421</strain>
    </source>
</reference>
<dbReference type="PANTHER" id="PTHR21089:SF1">
    <property type="entry name" value="BIFUNCTIONAL 3-DEHYDROQUINATE DEHYDRATASE_SHIKIMATE DEHYDROGENASE, CHLOROPLASTIC"/>
    <property type="match status" value="1"/>
</dbReference>
<sequence length="273" mass="28542">MSLSPALHQEEGRRHGLDLTYTLMDAEAGLAALVDRAEADGFAGVNITHPFKQQANALVDALSPQAQAIGAVNTIVFENGRRTGHNTDVHGFTEAFRKGLPGAATDRVVLLGAGGAGAACGYALLGLGVGHLTIVDPDPDRLGTLGELLAARFDTDRIALTAPGRIAKALAAADGLVNASPVGMAAHPGLPLPVHLLHRGLWVKDVIYLPVDTDLLIAARARGLRAVGGAAMCVFQAAAAFELFTGRIPDPSRMLQHAELLLRDRTPTPLWST</sequence>
<dbReference type="InterPro" id="IPR013708">
    <property type="entry name" value="Shikimate_DH-bd_N"/>
</dbReference>
<dbReference type="InterPro" id="IPR036291">
    <property type="entry name" value="NAD(P)-bd_dom_sf"/>
</dbReference>
<keyword evidence="2" id="KW-0057">Aromatic amino acid biosynthesis</keyword>
<dbReference type="InterPro" id="IPR022893">
    <property type="entry name" value="Shikimate_DH_fam"/>
</dbReference>
<dbReference type="GO" id="GO:0019632">
    <property type="term" value="P:shikimate metabolic process"/>
    <property type="evidence" value="ECO:0007669"/>
    <property type="project" value="TreeGrafter"/>
</dbReference>
<gene>
    <name evidence="4" type="primary">aroE_1</name>
    <name evidence="4" type="ORF">Vau01_055470</name>
</gene>
<protein>
    <submittedName>
        <fullName evidence="4">Shikimate dehydrogenase (NADP(+))</fullName>
    </submittedName>
</protein>
<evidence type="ECO:0000259" key="3">
    <source>
        <dbReference type="Pfam" id="PF08501"/>
    </source>
</evidence>
<dbReference type="Gene3D" id="3.40.50.10860">
    <property type="entry name" value="Leucine Dehydrogenase, chain A, domain 1"/>
    <property type="match status" value="1"/>
</dbReference>
<dbReference type="GO" id="GO:0009423">
    <property type="term" value="P:chorismate biosynthetic process"/>
    <property type="evidence" value="ECO:0007669"/>
    <property type="project" value="TreeGrafter"/>
</dbReference>